<dbReference type="AlphaFoldDB" id="A0A096AYI7"/>
<gene>
    <name evidence="1" type="ORF">HMPREF9460_04200</name>
</gene>
<dbReference type="RefSeq" id="WP_009260063.1">
    <property type="nucleotide sequence ID" value="NZ_KN174172.1"/>
</dbReference>
<accession>A0A096AYI7</accession>
<dbReference type="HOGENOM" id="CLU_2842082_0_0_9"/>
<keyword evidence="2" id="KW-1185">Reference proteome</keyword>
<name>A0A096AYI7_FLAPL</name>
<dbReference type="Proteomes" id="UP000029585">
    <property type="component" value="Unassembled WGS sequence"/>
</dbReference>
<evidence type="ECO:0000313" key="1">
    <source>
        <dbReference type="EMBL" id="KGF51855.1"/>
    </source>
</evidence>
<evidence type="ECO:0000313" key="2">
    <source>
        <dbReference type="Proteomes" id="UP000029585"/>
    </source>
</evidence>
<comment type="caution">
    <text evidence="1">The sequence shown here is derived from an EMBL/GenBank/DDBJ whole genome shotgun (WGS) entry which is preliminary data.</text>
</comment>
<proteinExistence type="predicted"/>
<dbReference type="EMBL" id="ADLO01000136">
    <property type="protein sequence ID" value="KGF51855.1"/>
    <property type="molecule type" value="Genomic_DNA"/>
</dbReference>
<sequence length="65" mass="7583">MLCRKFGVDVKNFAIDRIPEELAGKSPKEIRAELSKTRSAMSEIGSRVSEEIYRRRADRNKEQER</sequence>
<dbReference type="PATRIC" id="fig|742738.3.peg.4310"/>
<protein>
    <submittedName>
        <fullName evidence="1">Uncharacterized protein</fullName>
    </submittedName>
</protein>
<reference evidence="1 2" key="1">
    <citation type="submission" date="2011-08" db="EMBL/GenBank/DDBJ databases">
        <title>The Genome Sequence of Clostridium orbiscindens 1_3_50AFAA.</title>
        <authorList>
            <consortium name="The Broad Institute Genome Sequencing Platform"/>
            <person name="Earl A."/>
            <person name="Ward D."/>
            <person name="Feldgarden M."/>
            <person name="Gevers D."/>
            <person name="Daigneault M."/>
            <person name="Strauss J."/>
            <person name="Allen-Vercoe E."/>
            <person name="Young S.K."/>
            <person name="Zeng Q."/>
            <person name="Gargeya S."/>
            <person name="Fitzgerald M."/>
            <person name="Haas B."/>
            <person name="Abouelleil A."/>
            <person name="Alvarado L."/>
            <person name="Arachchi H.M."/>
            <person name="Berlin A."/>
            <person name="Brown A."/>
            <person name="Chapman S.B."/>
            <person name="Chen Z."/>
            <person name="Dunbar C."/>
            <person name="Freedman E."/>
            <person name="Gearin G."/>
            <person name="Gellesch M."/>
            <person name="Goldberg J."/>
            <person name="Griggs A."/>
            <person name="Gujja S."/>
            <person name="Heiman D."/>
            <person name="Howarth C."/>
            <person name="Larson L."/>
            <person name="Lui A."/>
            <person name="MacDonald P.J.P."/>
            <person name="Montmayeur A."/>
            <person name="Murphy C."/>
            <person name="Neiman D."/>
            <person name="Pearson M."/>
            <person name="Priest M."/>
            <person name="Roberts A."/>
            <person name="Saif S."/>
            <person name="Shea T."/>
            <person name="Shenoy N."/>
            <person name="Sisk P."/>
            <person name="Stolte C."/>
            <person name="Sykes S."/>
            <person name="Wortman J."/>
            <person name="Nusbaum C."/>
            <person name="Birren B."/>
        </authorList>
    </citation>
    <scope>NUCLEOTIDE SEQUENCE [LARGE SCALE GENOMIC DNA]</scope>
    <source>
        <strain evidence="1 2">1_3_50AFAA</strain>
    </source>
</reference>
<organism evidence="1 2">
    <name type="scientific">Flavonifractor plautii 1_3_50AFAA</name>
    <dbReference type="NCBI Taxonomy" id="742738"/>
    <lineage>
        <taxon>Bacteria</taxon>
        <taxon>Bacillati</taxon>
        <taxon>Bacillota</taxon>
        <taxon>Clostridia</taxon>
        <taxon>Eubacteriales</taxon>
        <taxon>Oscillospiraceae</taxon>
        <taxon>Flavonifractor</taxon>
    </lineage>
</organism>